<comment type="caution">
    <text evidence="15">The sequence shown here is derived from an EMBL/GenBank/DDBJ whole genome shotgun (WGS) entry which is preliminary data.</text>
</comment>
<dbReference type="Proteomes" id="UP001208570">
    <property type="component" value="Unassembled WGS sequence"/>
</dbReference>
<evidence type="ECO:0000256" key="5">
    <source>
        <dbReference type="ARBA" id="ARBA00022771"/>
    </source>
</evidence>
<dbReference type="InterPro" id="IPR000306">
    <property type="entry name" value="Znf_FYVE"/>
</dbReference>
<evidence type="ECO:0000313" key="16">
    <source>
        <dbReference type="Proteomes" id="UP001208570"/>
    </source>
</evidence>
<keyword evidence="8" id="KW-0472">Membrane</keyword>
<evidence type="ECO:0000256" key="8">
    <source>
        <dbReference type="ARBA" id="ARBA00023136"/>
    </source>
</evidence>
<organism evidence="15 16">
    <name type="scientific">Paralvinella palmiformis</name>
    <dbReference type="NCBI Taxonomy" id="53620"/>
    <lineage>
        <taxon>Eukaryota</taxon>
        <taxon>Metazoa</taxon>
        <taxon>Spiralia</taxon>
        <taxon>Lophotrochozoa</taxon>
        <taxon>Annelida</taxon>
        <taxon>Polychaeta</taxon>
        <taxon>Sedentaria</taxon>
        <taxon>Canalipalpata</taxon>
        <taxon>Terebellida</taxon>
        <taxon>Terebelliformia</taxon>
        <taxon>Alvinellidae</taxon>
        <taxon>Paralvinella</taxon>
    </lineage>
</organism>
<dbReference type="GO" id="GO:0005737">
    <property type="term" value="C:cytoplasm"/>
    <property type="evidence" value="ECO:0007669"/>
    <property type="project" value="TreeGrafter"/>
</dbReference>
<accession>A0AAD9KEB2</accession>
<dbReference type="InterPro" id="IPR017455">
    <property type="entry name" value="Znf_FYVE-rel"/>
</dbReference>
<dbReference type="SUPFAM" id="SSF52799">
    <property type="entry name" value="(Phosphotyrosine protein) phosphatases II"/>
    <property type="match status" value="1"/>
</dbReference>
<keyword evidence="4" id="KW-0479">Metal-binding</keyword>
<keyword evidence="6" id="KW-0378">Hydrolase</keyword>
<evidence type="ECO:0000313" key="15">
    <source>
        <dbReference type="EMBL" id="KAK2169771.1"/>
    </source>
</evidence>
<comment type="similarity">
    <text evidence="2">Belongs to the protein-tyrosine phosphatase family. Non-receptor class myotubularin subfamily.</text>
</comment>
<evidence type="ECO:0000256" key="11">
    <source>
        <dbReference type="SAM" id="MobiDB-lite"/>
    </source>
</evidence>
<dbReference type="GO" id="GO:0016020">
    <property type="term" value="C:membrane"/>
    <property type="evidence" value="ECO:0007669"/>
    <property type="project" value="UniProtKB-SubCell"/>
</dbReference>
<dbReference type="PROSITE" id="PS51339">
    <property type="entry name" value="PPASE_MYOTUBULARIN"/>
    <property type="match status" value="2"/>
</dbReference>
<dbReference type="GO" id="GO:0008270">
    <property type="term" value="F:zinc ion binding"/>
    <property type="evidence" value="ECO:0007669"/>
    <property type="project" value="UniProtKB-KW"/>
</dbReference>
<name>A0AAD9KEB2_9ANNE</name>
<dbReference type="InterPro" id="IPR029021">
    <property type="entry name" value="Prot-tyrosine_phosphatase-like"/>
</dbReference>
<reference evidence="15" key="1">
    <citation type="journal article" date="2023" name="Mol. Biol. Evol.">
        <title>Third-Generation Sequencing Reveals the Adaptive Role of the Epigenome in Three Deep-Sea Polychaetes.</title>
        <authorList>
            <person name="Perez M."/>
            <person name="Aroh O."/>
            <person name="Sun Y."/>
            <person name="Lan Y."/>
            <person name="Juniper S.K."/>
            <person name="Young C.R."/>
            <person name="Angers B."/>
            <person name="Qian P.Y."/>
        </authorList>
    </citation>
    <scope>NUCLEOTIDE SEQUENCE</scope>
    <source>
        <strain evidence="15">P08H-3</strain>
    </source>
</reference>
<dbReference type="PANTHER" id="PTHR10807:SF8">
    <property type="entry name" value="PHOSPHATIDYLINOSITOL-3-PHOSPHATE PHOSPHATASE"/>
    <property type="match status" value="1"/>
</dbReference>
<dbReference type="Gene3D" id="3.30.40.10">
    <property type="entry name" value="Zinc/RING finger domain, C3HC4 (zinc finger)"/>
    <property type="match status" value="1"/>
</dbReference>
<protein>
    <recommendedName>
        <fullName evidence="3">phosphatidylinositol-3,5-bisphosphate 3-phosphatase</fullName>
        <ecNumber evidence="3">3.1.3.95</ecNumber>
    </recommendedName>
    <alternativeName>
        <fullName evidence="9">Phosphatidylinositol-3,5-bisphosphate 3-phosphatase</fullName>
    </alternativeName>
</protein>
<comment type="subcellular location">
    <subcellularLocation>
        <location evidence="1">Membrane</location>
    </subcellularLocation>
</comment>
<evidence type="ECO:0000256" key="7">
    <source>
        <dbReference type="ARBA" id="ARBA00022833"/>
    </source>
</evidence>
<dbReference type="GO" id="GO:0004438">
    <property type="term" value="F:phosphatidylinositol-3-phosphate phosphatase activity"/>
    <property type="evidence" value="ECO:0007669"/>
    <property type="project" value="TreeGrafter"/>
</dbReference>
<dbReference type="AlphaFoldDB" id="A0AAD9KEB2"/>
<evidence type="ECO:0000256" key="6">
    <source>
        <dbReference type="ARBA" id="ARBA00022801"/>
    </source>
</evidence>
<dbReference type="PANTHER" id="PTHR10807">
    <property type="entry name" value="MYOTUBULARIN-RELATED"/>
    <property type="match status" value="1"/>
</dbReference>
<proteinExistence type="inferred from homology"/>
<feature type="domain" description="Myotubularin phosphatase" evidence="14">
    <location>
        <begin position="1"/>
        <end position="59"/>
    </location>
</feature>
<dbReference type="InterPro" id="IPR030564">
    <property type="entry name" value="Myotubularin"/>
</dbReference>
<evidence type="ECO:0000256" key="4">
    <source>
        <dbReference type="ARBA" id="ARBA00022723"/>
    </source>
</evidence>
<dbReference type="InterPro" id="IPR011011">
    <property type="entry name" value="Znf_FYVE_PHD"/>
</dbReference>
<sequence length="420" mass="48340">MVSFILSLHLSPLQAAICRCSQPLAGFSARCMEDEAMLQAIRKANPTSKFMYVVDTRPKILIEKEWLAFGHKFTDRCGFISTVDPKEISPVFTQFIDCVWQMSQQFPTAFQFNERYLLTLHDHVYSCQFGTFIGNCEKDRIDLRLNHRTYSLWAYLSKYRTDFTNPFYKKDMSFAQHPLIPDTFPQTIRFWRGMYCRFDSGVHPRENILDIVCVLKDHTRSMEDHCMLLEQHVANLYKLLGHNEAMLNRSLNMLSSSESMDFRAFLMSDSGIKSPPSDGSRKQLSPEANHIQGDGDSYNHRRESDTESGFEDNGSHMTSDVEIVSPLTHRSCDDGITENDVAGSLQIEQILLELQSHHCWRCGNIYCTRCIDCYMPLVGHHSKKPVPVCKACYKEIKHSPSPSVDDFQKLQQQLNKQSLS</sequence>
<evidence type="ECO:0000259" key="14">
    <source>
        <dbReference type="PROSITE" id="PS51339"/>
    </source>
</evidence>
<evidence type="ECO:0000256" key="9">
    <source>
        <dbReference type="ARBA" id="ARBA00032571"/>
    </source>
</evidence>
<dbReference type="GO" id="GO:0046856">
    <property type="term" value="P:phosphatidylinositol dephosphorylation"/>
    <property type="evidence" value="ECO:0007669"/>
    <property type="project" value="TreeGrafter"/>
</dbReference>
<dbReference type="SUPFAM" id="SSF57903">
    <property type="entry name" value="FYVE/PHD zinc finger"/>
    <property type="match status" value="1"/>
</dbReference>
<dbReference type="Pfam" id="PF06602">
    <property type="entry name" value="Myotub-related"/>
    <property type="match status" value="1"/>
</dbReference>
<evidence type="ECO:0000256" key="3">
    <source>
        <dbReference type="ARBA" id="ARBA00012903"/>
    </source>
</evidence>
<dbReference type="EC" id="3.1.3.95" evidence="3"/>
<feature type="signal peptide" evidence="12">
    <location>
        <begin position="1"/>
        <end position="15"/>
    </location>
</feature>
<keyword evidence="5 10" id="KW-0863">Zinc-finger</keyword>
<keyword evidence="16" id="KW-1185">Reference proteome</keyword>
<evidence type="ECO:0000256" key="1">
    <source>
        <dbReference type="ARBA" id="ARBA00004370"/>
    </source>
</evidence>
<evidence type="ECO:0000256" key="12">
    <source>
        <dbReference type="SAM" id="SignalP"/>
    </source>
</evidence>
<evidence type="ECO:0000256" key="2">
    <source>
        <dbReference type="ARBA" id="ARBA00007471"/>
    </source>
</evidence>
<keyword evidence="12" id="KW-0732">Signal</keyword>
<feature type="domain" description="FYVE-type" evidence="13">
    <location>
        <begin position="357"/>
        <end position="397"/>
    </location>
</feature>
<evidence type="ECO:0000259" key="13">
    <source>
        <dbReference type="PROSITE" id="PS50178"/>
    </source>
</evidence>
<dbReference type="InterPro" id="IPR013083">
    <property type="entry name" value="Znf_RING/FYVE/PHD"/>
</dbReference>
<dbReference type="InterPro" id="IPR010569">
    <property type="entry name" value="Myotubularin-like_Pase_dom"/>
</dbReference>
<dbReference type="EMBL" id="JAODUP010000007">
    <property type="protein sequence ID" value="KAK2169771.1"/>
    <property type="molecule type" value="Genomic_DNA"/>
</dbReference>
<feature type="region of interest" description="Disordered" evidence="11">
    <location>
        <begin position="273"/>
        <end position="320"/>
    </location>
</feature>
<feature type="domain" description="Myotubularin phosphatase" evidence="14">
    <location>
        <begin position="60"/>
        <end position="195"/>
    </location>
</feature>
<gene>
    <name evidence="15" type="ORF">LSH36_7g15017</name>
</gene>
<dbReference type="PROSITE" id="PS50178">
    <property type="entry name" value="ZF_FYVE"/>
    <property type="match status" value="1"/>
</dbReference>
<dbReference type="Pfam" id="PF01363">
    <property type="entry name" value="FYVE"/>
    <property type="match status" value="1"/>
</dbReference>
<feature type="chain" id="PRO_5041932748" description="phosphatidylinositol-3,5-bisphosphate 3-phosphatase" evidence="12">
    <location>
        <begin position="16"/>
        <end position="420"/>
    </location>
</feature>
<evidence type="ECO:0000256" key="10">
    <source>
        <dbReference type="PROSITE-ProRule" id="PRU00091"/>
    </source>
</evidence>
<keyword evidence="7" id="KW-0862">Zinc</keyword>
<dbReference type="GO" id="GO:0052629">
    <property type="term" value="F:phosphatidylinositol-3,5-bisphosphate 3-phosphatase activity"/>
    <property type="evidence" value="ECO:0007669"/>
    <property type="project" value="UniProtKB-EC"/>
</dbReference>